<feature type="transmembrane region" description="Helical" evidence="7">
    <location>
        <begin position="217"/>
        <end position="239"/>
    </location>
</feature>
<keyword evidence="4 7" id="KW-0812">Transmembrane</keyword>
<accession>A0AAT9LCP9</accession>
<evidence type="ECO:0000313" key="8">
    <source>
        <dbReference type="EMBL" id="QUL98854.1"/>
    </source>
</evidence>
<evidence type="ECO:0000256" key="7">
    <source>
        <dbReference type="HAMAP-Rule" id="MF_01147"/>
    </source>
</evidence>
<dbReference type="EC" id="2.5.1.145" evidence="7"/>
<evidence type="ECO:0000256" key="3">
    <source>
        <dbReference type="ARBA" id="ARBA00022679"/>
    </source>
</evidence>
<dbReference type="PANTHER" id="PTHR30589">
    <property type="entry name" value="PROLIPOPROTEIN DIACYLGLYCERYL TRANSFERASE"/>
    <property type="match status" value="1"/>
</dbReference>
<feature type="transmembrane region" description="Helical" evidence="7">
    <location>
        <begin position="163"/>
        <end position="181"/>
    </location>
</feature>
<comment type="catalytic activity">
    <reaction evidence="7">
        <text>L-cysteinyl-[prolipoprotein] + a 1,2-diacyl-sn-glycero-3-phospho-(1'-sn-glycerol) = an S-1,2-diacyl-sn-glyceryl-L-cysteinyl-[prolipoprotein] + sn-glycerol 1-phosphate + H(+)</text>
        <dbReference type="Rhea" id="RHEA:56712"/>
        <dbReference type="Rhea" id="RHEA-COMP:14679"/>
        <dbReference type="Rhea" id="RHEA-COMP:14680"/>
        <dbReference type="ChEBI" id="CHEBI:15378"/>
        <dbReference type="ChEBI" id="CHEBI:29950"/>
        <dbReference type="ChEBI" id="CHEBI:57685"/>
        <dbReference type="ChEBI" id="CHEBI:64716"/>
        <dbReference type="ChEBI" id="CHEBI:140658"/>
        <dbReference type="EC" id="2.5.1.145"/>
    </reaction>
</comment>
<dbReference type="GO" id="GO:0005886">
    <property type="term" value="C:plasma membrane"/>
    <property type="evidence" value="ECO:0007669"/>
    <property type="project" value="UniProtKB-SubCell"/>
</dbReference>
<dbReference type="GO" id="GO:0008961">
    <property type="term" value="F:phosphatidylglycerol-prolipoprotein diacylglyceryl transferase activity"/>
    <property type="evidence" value="ECO:0007669"/>
    <property type="project" value="UniProtKB-UniRule"/>
</dbReference>
<evidence type="ECO:0000256" key="5">
    <source>
        <dbReference type="ARBA" id="ARBA00022989"/>
    </source>
</evidence>
<feature type="transmembrane region" description="Helical" evidence="7">
    <location>
        <begin position="87"/>
        <end position="104"/>
    </location>
</feature>
<dbReference type="PANTHER" id="PTHR30589:SF0">
    <property type="entry name" value="PHOSPHATIDYLGLYCEROL--PROLIPOPROTEIN DIACYLGLYCERYL TRANSFERASE"/>
    <property type="match status" value="1"/>
</dbReference>
<proteinExistence type="inferred from homology"/>
<evidence type="ECO:0000256" key="4">
    <source>
        <dbReference type="ARBA" id="ARBA00022692"/>
    </source>
</evidence>
<comment type="subcellular location">
    <subcellularLocation>
        <location evidence="7">Cell membrane</location>
        <topology evidence="7">Multi-pass membrane protein</topology>
    </subcellularLocation>
</comment>
<evidence type="ECO:0000256" key="1">
    <source>
        <dbReference type="ARBA" id="ARBA00007150"/>
    </source>
</evidence>
<dbReference type="GO" id="GO:0042158">
    <property type="term" value="P:lipoprotein biosynthetic process"/>
    <property type="evidence" value="ECO:0007669"/>
    <property type="project" value="UniProtKB-UniRule"/>
</dbReference>
<reference evidence="8" key="2">
    <citation type="journal article" date="2023" name="Biology">
        <title>Prokaryotic Life Associated with Coal-Fire Gas Vents Revealed by Metagenomics.</title>
        <authorList>
            <person name="Kadnikov V.V."/>
            <person name="Mardanov A.V."/>
            <person name="Beletsky A.V."/>
            <person name="Karnachuk O.V."/>
            <person name="Ravin N.V."/>
        </authorList>
    </citation>
    <scope>NUCLEOTIDE SEQUENCE</scope>
    <source>
        <strain evidence="8">Bu02</strain>
    </source>
</reference>
<dbReference type="InterPro" id="IPR001640">
    <property type="entry name" value="Lgt"/>
</dbReference>
<dbReference type="HAMAP" id="MF_01147">
    <property type="entry name" value="Lgt"/>
    <property type="match status" value="1"/>
</dbReference>
<feature type="transmembrane region" description="Helical" evidence="7">
    <location>
        <begin position="12"/>
        <end position="35"/>
    </location>
</feature>
<dbReference type="EMBL" id="CP062796">
    <property type="protein sequence ID" value="QUL98854.1"/>
    <property type="molecule type" value="Genomic_DNA"/>
</dbReference>
<evidence type="ECO:0000256" key="2">
    <source>
        <dbReference type="ARBA" id="ARBA00022475"/>
    </source>
</evidence>
<dbReference type="AlphaFoldDB" id="A0AAT9LCP9"/>
<feature type="binding site" evidence="7">
    <location>
        <position position="130"/>
    </location>
    <ligand>
        <name>a 1,2-diacyl-sn-glycero-3-phospho-(1'-sn-glycerol)</name>
        <dbReference type="ChEBI" id="CHEBI:64716"/>
    </ligand>
</feature>
<evidence type="ECO:0000256" key="6">
    <source>
        <dbReference type="ARBA" id="ARBA00023136"/>
    </source>
</evidence>
<keyword evidence="6 7" id="KW-0472">Membrane</keyword>
<keyword evidence="3 7" id="KW-0808">Transferase</keyword>
<reference evidence="8" key="1">
    <citation type="submission" date="2020-10" db="EMBL/GenBank/DDBJ databases">
        <authorList>
            <person name="Kadnikov V."/>
            <person name="Beletsky A.V."/>
            <person name="Mardanov A.V."/>
            <person name="Karnachuk O.V."/>
            <person name="Ravin N.V."/>
        </authorList>
    </citation>
    <scope>NUCLEOTIDE SEQUENCE</scope>
    <source>
        <strain evidence="8">Bu02</strain>
    </source>
</reference>
<comment type="similarity">
    <text evidence="1 7">Belongs to the Lgt family.</text>
</comment>
<feature type="transmembrane region" description="Helical" evidence="7">
    <location>
        <begin position="188"/>
        <end position="205"/>
    </location>
</feature>
<dbReference type="NCBIfam" id="TIGR00544">
    <property type="entry name" value="lgt"/>
    <property type="match status" value="1"/>
</dbReference>
<name>A0AAT9LCP9_9FIRM</name>
<comment type="function">
    <text evidence="7">Catalyzes the transfer of the diacylglyceryl group from phosphatidylglycerol to the sulfhydryl group of the N-terminal cysteine of a prolipoprotein, the first step in the formation of mature lipoproteins.</text>
</comment>
<protein>
    <recommendedName>
        <fullName evidence="7">Phosphatidylglycerol--prolipoprotein diacylglyceryl transferase</fullName>
        <ecNumber evidence="7">2.5.1.145</ecNumber>
    </recommendedName>
</protein>
<feature type="transmembrane region" description="Helical" evidence="7">
    <location>
        <begin position="47"/>
        <end position="67"/>
    </location>
</feature>
<keyword evidence="5 7" id="KW-1133">Transmembrane helix</keyword>
<organism evidence="8">
    <name type="scientific">Candidatus Fermentithermobacillus carboniphilus</name>
    <dbReference type="NCBI Taxonomy" id="3085328"/>
    <lineage>
        <taxon>Bacteria</taxon>
        <taxon>Bacillati</taxon>
        <taxon>Bacillota</taxon>
        <taxon>Candidatus Fermentithermobacillia</taxon>
        <taxon>Candidatus Fermentithermobacillales</taxon>
        <taxon>Candidatus Fermentithermobacillaceae</taxon>
        <taxon>Candidatus Fermentithermobacillus</taxon>
    </lineage>
</organism>
<keyword evidence="2 7" id="KW-1003">Cell membrane</keyword>
<comment type="pathway">
    <text evidence="7">Protein modification; lipoprotein biosynthesis (diacylglyceryl transfer).</text>
</comment>
<gene>
    <name evidence="7 8" type="primary">lgt</name>
    <name evidence="8" type="ORF">IMF26_01890</name>
</gene>
<dbReference type="Pfam" id="PF01790">
    <property type="entry name" value="LGT"/>
    <property type="match status" value="1"/>
</dbReference>
<dbReference type="KEGG" id="fcz:IMF26_01890"/>
<sequence>MNPIAIDLGFVAIRWYGIMVALTFALGVFISRALAKNYGLDLDKFDWLPLILAPVWIIGARVSYVIANYSYYRNNPWEIIRVDYGGLGSQGALILTFFAGLVYARITKLPFWTLADTFGPVLALGHVLVRIGNFANGELYGSPTSLPWGVIFPGTLEPRHPSMLYEGFAAAILFVLALRWARSRKYPGEVFIKVVLGISVIRFFVDFTRDSAGRPHVLAFTQVLAFIYAVLSVIALRVLASRVVTENSGEGKATDSGNLK</sequence>